<evidence type="ECO:0000256" key="10">
    <source>
        <dbReference type="ARBA" id="ARBA00030803"/>
    </source>
</evidence>
<evidence type="ECO:0000313" key="15">
    <source>
        <dbReference type="Proteomes" id="UP000592181"/>
    </source>
</evidence>
<accession>A0A852XB54</accession>
<keyword evidence="7" id="KW-0472">Membrane</keyword>
<dbReference type="Pfam" id="PF13490">
    <property type="entry name" value="zf-HC2"/>
    <property type="match status" value="1"/>
</dbReference>
<dbReference type="InterPro" id="IPR041916">
    <property type="entry name" value="Anti_sigma_zinc_sf"/>
</dbReference>
<evidence type="ECO:0000256" key="1">
    <source>
        <dbReference type="ARBA" id="ARBA00004167"/>
    </source>
</evidence>
<organism evidence="14 15">
    <name type="scientific">Janibacter alkaliphilus</name>
    <dbReference type="NCBI Taxonomy" id="1069963"/>
    <lineage>
        <taxon>Bacteria</taxon>
        <taxon>Bacillati</taxon>
        <taxon>Actinomycetota</taxon>
        <taxon>Actinomycetes</taxon>
        <taxon>Micrococcales</taxon>
        <taxon>Intrasporangiaceae</taxon>
        <taxon>Janibacter</taxon>
    </lineage>
</organism>
<keyword evidence="8" id="KW-0804">Transcription</keyword>
<dbReference type="PANTHER" id="PTHR37461">
    <property type="entry name" value="ANTI-SIGMA-K FACTOR RSKA"/>
    <property type="match status" value="1"/>
</dbReference>
<gene>
    <name evidence="14" type="ORF">BJY28_000184</name>
</gene>
<evidence type="ECO:0000256" key="5">
    <source>
        <dbReference type="ARBA" id="ARBA00022989"/>
    </source>
</evidence>
<feature type="domain" description="Anti-sigma K factor RskA C-terminal" evidence="12">
    <location>
        <begin position="139"/>
        <end position="273"/>
    </location>
</feature>
<keyword evidence="15" id="KW-1185">Reference proteome</keyword>
<keyword evidence="5" id="KW-1133">Transmembrane helix</keyword>
<protein>
    <recommendedName>
        <fullName evidence="10">Regulator of SigK</fullName>
    </recommendedName>
    <alternativeName>
        <fullName evidence="9">Sigma-K anti-sigma factor RskA</fullName>
    </alternativeName>
</protein>
<comment type="caution">
    <text evidence="14">The sequence shown here is derived from an EMBL/GenBank/DDBJ whole genome shotgun (WGS) entry which is preliminary data.</text>
</comment>
<reference evidence="14 15" key="1">
    <citation type="submission" date="2020-07" db="EMBL/GenBank/DDBJ databases">
        <title>Sequencing the genomes of 1000 actinobacteria strains.</title>
        <authorList>
            <person name="Klenk H.-P."/>
        </authorList>
    </citation>
    <scope>NUCLEOTIDE SEQUENCE [LARGE SCALE GENOMIC DNA]</scope>
    <source>
        <strain evidence="14 15">DSM 24723</strain>
    </source>
</reference>
<feature type="domain" description="Putative zinc-finger" evidence="13">
    <location>
        <begin position="6"/>
        <end position="36"/>
    </location>
</feature>
<dbReference type="PANTHER" id="PTHR37461:SF1">
    <property type="entry name" value="ANTI-SIGMA-K FACTOR RSKA"/>
    <property type="match status" value="1"/>
</dbReference>
<name>A0A852XB54_9MICO</name>
<dbReference type="Gene3D" id="1.10.10.1320">
    <property type="entry name" value="Anti-sigma factor, zinc-finger domain"/>
    <property type="match status" value="1"/>
</dbReference>
<evidence type="ECO:0000259" key="12">
    <source>
        <dbReference type="Pfam" id="PF10099"/>
    </source>
</evidence>
<evidence type="ECO:0000256" key="11">
    <source>
        <dbReference type="SAM" id="MobiDB-lite"/>
    </source>
</evidence>
<evidence type="ECO:0000256" key="9">
    <source>
        <dbReference type="ARBA" id="ARBA00029829"/>
    </source>
</evidence>
<dbReference type="EMBL" id="JACBZX010000001">
    <property type="protein sequence ID" value="NYG35715.1"/>
    <property type="molecule type" value="Genomic_DNA"/>
</dbReference>
<feature type="compositionally biased region" description="Acidic residues" evidence="11">
    <location>
        <begin position="104"/>
        <end position="124"/>
    </location>
</feature>
<evidence type="ECO:0000256" key="3">
    <source>
        <dbReference type="ARBA" id="ARBA00022475"/>
    </source>
</evidence>
<keyword evidence="4" id="KW-0812">Transmembrane</keyword>
<dbReference type="InterPro" id="IPR027383">
    <property type="entry name" value="Znf_put"/>
</dbReference>
<proteinExistence type="predicted"/>
<evidence type="ECO:0000313" key="14">
    <source>
        <dbReference type="EMBL" id="NYG35715.1"/>
    </source>
</evidence>
<dbReference type="GO" id="GO:0005886">
    <property type="term" value="C:plasma membrane"/>
    <property type="evidence" value="ECO:0007669"/>
    <property type="project" value="UniProtKB-SubCell"/>
</dbReference>
<dbReference type="InterPro" id="IPR018764">
    <property type="entry name" value="RskA_C"/>
</dbReference>
<keyword evidence="6" id="KW-0805">Transcription regulation</keyword>
<dbReference type="GO" id="GO:0006417">
    <property type="term" value="P:regulation of translation"/>
    <property type="evidence" value="ECO:0007669"/>
    <property type="project" value="TreeGrafter"/>
</dbReference>
<evidence type="ECO:0000256" key="4">
    <source>
        <dbReference type="ARBA" id="ARBA00022692"/>
    </source>
</evidence>
<keyword evidence="3" id="KW-1003">Cell membrane</keyword>
<dbReference type="RefSeq" id="WP_179461340.1">
    <property type="nucleotide sequence ID" value="NZ_JACBZX010000001.1"/>
</dbReference>
<feature type="region of interest" description="Disordered" evidence="11">
    <location>
        <begin position="68"/>
        <end position="129"/>
    </location>
</feature>
<dbReference type="AlphaFoldDB" id="A0A852XB54"/>
<evidence type="ECO:0000259" key="13">
    <source>
        <dbReference type="Pfam" id="PF13490"/>
    </source>
</evidence>
<comment type="subcellular location">
    <subcellularLocation>
        <location evidence="2">Cell membrane</location>
    </subcellularLocation>
    <subcellularLocation>
        <location evidence="1">Membrane</location>
        <topology evidence="1">Single-pass membrane protein</topology>
    </subcellularLocation>
</comment>
<evidence type="ECO:0000256" key="8">
    <source>
        <dbReference type="ARBA" id="ARBA00023163"/>
    </source>
</evidence>
<dbReference type="InterPro" id="IPR051474">
    <property type="entry name" value="Anti-sigma-K/W_factor"/>
</dbReference>
<evidence type="ECO:0000256" key="6">
    <source>
        <dbReference type="ARBA" id="ARBA00023015"/>
    </source>
</evidence>
<feature type="compositionally biased region" description="Low complexity" evidence="11">
    <location>
        <begin position="89"/>
        <end position="103"/>
    </location>
</feature>
<dbReference type="GO" id="GO:0016989">
    <property type="term" value="F:sigma factor antagonist activity"/>
    <property type="evidence" value="ECO:0007669"/>
    <property type="project" value="TreeGrafter"/>
</dbReference>
<evidence type="ECO:0000256" key="2">
    <source>
        <dbReference type="ARBA" id="ARBA00004236"/>
    </source>
</evidence>
<dbReference type="Proteomes" id="UP000592181">
    <property type="component" value="Unassembled WGS sequence"/>
</dbReference>
<dbReference type="Pfam" id="PF10099">
    <property type="entry name" value="RskA_C"/>
    <property type="match status" value="1"/>
</dbReference>
<sequence>MSPDLHSLSGAYALDALDADERTAFEEHLRVCAACRDEVASFAEVTPLLAAGDEVAPPPSLRDRVLADARTTRQDPPLPRGSTAREPLAGTPPTDPTVGPVDAGPDDEGGEDDVAQPVGPDDEAAPVTRLRPRARTVVAALAAAAALVLGGGVAWQAVQDEDTVEQTTLAQRVLDAPDATESATEVSGGGTITLVRSESLGQMAVVGHDLPDTDEDHGYQAWMQDDQGAMHPSSMIPVDGTPTVLSGDATGMTGVGVTVEPDGGSTEPTTEPVALIEL</sequence>
<evidence type="ECO:0000256" key="7">
    <source>
        <dbReference type="ARBA" id="ARBA00023136"/>
    </source>
</evidence>